<sequence>MRRRRADAQARGAALRGREVLRKPRTLFLKNALGEHPCDGAAAEPQFHVGRRGLHDGHVGHRLQNLVGKQAAQNGLEPLLREALRVLPQQVAANERRAQHAGHLGHEELVGLQAVHDAHGEGQNLVNQTLRGQFEAYYALLSPRGLLQRNAELAHLLQATEARGAPTGDLEVLDDVAAAHDPRFLRGSIALCVGRGGGGGFHVLQQHAAGLHQLLQRLVHEARHARGVLVDVLNQLSRHSLRVLQVERVSDEVGQL</sequence>
<dbReference type="RefSeq" id="XP_067717613.1">
    <property type="nucleotide sequence ID" value="XM_067861512.1"/>
</dbReference>
<name>A0AAV4LZL5_BABCB</name>
<organism evidence="1 2">
    <name type="scientific">Babesia caballi</name>
    <dbReference type="NCBI Taxonomy" id="5871"/>
    <lineage>
        <taxon>Eukaryota</taxon>
        <taxon>Sar</taxon>
        <taxon>Alveolata</taxon>
        <taxon>Apicomplexa</taxon>
        <taxon>Aconoidasida</taxon>
        <taxon>Piroplasmida</taxon>
        <taxon>Babesiidae</taxon>
        <taxon>Babesia</taxon>
    </lineage>
</organism>
<dbReference type="Proteomes" id="UP001497744">
    <property type="component" value="Unassembled WGS sequence"/>
</dbReference>
<comment type="caution">
    <text evidence="1">The sequence shown here is derived from an EMBL/GenBank/DDBJ whole genome shotgun (WGS) entry which is preliminary data.</text>
</comment>
<dbReference type="GO" id="GO:0016787">
    <property type="term" value="F:hydrolase activity"/>
    <property type="evidence" value="ECO:0007669"/>
    <property type="project" value="UniProtKB-KW"/>
</dbReference>
<reference evidence="1 2" key="1">
    <citation type="submission" date="2021-06" db="EMBL/GenBank/DDBJ databases">
        <title>Genome sequence of Babesia caballi.</title>
        <authorList>
            <person name="Yamagishi J."/>
            <person name="Kidaka T."/>
            <person name="Ochi A."/>
        </authorList>
    </citation>
    <scope>NUCLEOTIDE SEQUENCE [LARGE SCALE GENOMIC DNA]</scope>
    <source>
        <strain evidence="1">USDA-D6B2</strain>
    </source>
</reference>
<evidence type="ECO:0000313" key="2">
    <source>
        <dbReference type="Proteomes" id="UP001497744"/>
    </source>
</evidence>
<dbReference type="GeneID" id="94197025"/>
<evidence type="ECO:0000313" key="1">
    <source>
        <dbReference type="EMBL" id="GIX65544.1"/>
    </source>
</evidence>
<gene>
    <name evidence="1" type="ORF">BcabD6B2_49790</name>
</gene>
<accession>A0AAV4LZL5</accession>
<dbReference type="AlphaFoldDB" id="A0AAV4LZL5"/>
<dbReference type="EMBL" id="BPLF01000005">
    <property type="protein sequence ID" value="GIX65544.1"/>
    <property type="molecule type" value="Genomic_DNA"/>
</dbReference>
<keyword evidence="2" id="KW-1185">Reference proteome</keyword>
<keyword evidence="1" id="KW-0378">Hydrolase</keyword>
<proteinExistence type="predicted"/>
<protein>
    <submittedName>
        <fullName evidence="1">Alpha/beta hydrolase</fullName>
    </submittedName>
</protein>